<organism evidence="1 2">
    <name type="scientific">Muricoccus pecuniae</name>
    <dbReference type="NCBI Taxonomy" id="693023"/>
    <lineage>
        <taxon>Bacteria</taxon>
        <taxon>Pseudomonadati</taxon>
        <taxon>Pseudomonadota</taxon>
        <taxon>Alphaproteobacteria</taxon>
        <taxon>Acetobacterales</taxon>
        <taxon>Roseomonadaceae</taxon>
        <taxon>Muricoccus</taxon>
    </lineage>
</organism>
<protein>
    <submittedName>
        <fullName evidence="1">Uncharacterized protein</fullName>
    </submittedName>
</protein>
<name>A0A840Y5P5_9PROT</name>
<accession>A0A840Y5P5</accession>
<comment type="caution">
    <text evidence="1">The sequence shown here is derived from an EMBL/GenBank/DDBJ whole genome shotgun (WGS) entry which is preliminary data.</text>
</comment>
<keyword evidence="2" id="KW-1185">Reference proteome</keyword>
<proteinExistence type="predicted"/>
<sequence>MGAVERGMRGLAAYARLGMPSGLVPVGASREPGRSRP</sequence>
<evidence type="ECO:0000313" key="1">
    <source>
        <dbReference type="EMBL" id="MBB5694099.1"/>
    </source>
</evidence>
<gene>
    <name evidence="1" type="ORF">FHS87_002139</name>
</gene>
<evidence type="ECO:0000313" key="2">
    <source>
        <dbReference type="Proteomes" id="UP000580654"/>
    </source>
</evidence>
<dbReference type="EMBL" id="JACIJD010000008">
    <property type="protein sequence ID" value="MBB5694099.1"/>
    <property type="molecule type" value="Genomic_DNA"/>
</dbReference>
<reference evidence="1 2" key="1">
    <citation type="submission" date="2020-08" db="EMBL/GenBank/DDBJ databases">
        <title>Genomic Encyclopedia of Type Strains, Phase IV (KMG-IV): sequencing the most valuable type-strain genomes for metagenomic binning, comparative biology and taxonomic classification.</title>
        <authorList>
            <person name="Goeker M."/>
        </authorList>
    </citation>
    <scope>NUCLEOTIDE SEQUENCE [LARGE SCALE GENOMIC DNA]</scope>
    <source>
        <strain evidence="1 2">DSM 25622</strain>
    </source>
</reference>
<dbReference type="AlphaFoldDB" id="A0A840Y5P5"/>
<dbReference type="Proteomes" id="UP000580654">
    <property type="component" value="Unassembled WGS sequence"/>
</dbReference>